<evidence type="ECO:0000313" key="4">
    <source>
        <dbReference type="EMBL" id="CAF1400010.1"/>
    </source>
</evidence>
<dbReference type="EMBL" id="CAJNOJ010000325">
    <property type="protein sequence ID" value="CAF1400010.1"/>
    <property type="molecule type" value="Genomic_DNA"/>
</dbReference>
<dbReference type="Gene3D" id="3.40.640.10">
    <property type="entry name" value="Type I PLP-dependent aspartate aminotransferase-like (Major domain)"/>
    <property type="match status" value="1"/>
</dbReference>
<evidence type="ECO:0000313" key="3">
    <source>
        <dbReference type="EMBL" id="CAF1140254.1"/>
    </source>
</evidence>
<evidence type="ECO:0000259" key="2">
    <source>
        <dbReference type="Pfam" id="PF00266"/>
    </source>
</evidence>
<dbReference type="InterPro" id="IPR010111">
    <property type="entry name" value="Kynureninase"/>
</dbReference>
<protein>
    <recommendedName>
        <fullName evidence="2">Aminotransferase class V domain-containing protein</fullName>
    </recommendedName>
</protein>
<feature type="domain" description="Aminotransferase class V" evidence="2">
    <location>
        <begin position="161"/>
        <end position="227"/>
    </location>
</feature>
<organism evidence="3 5">
    <name type="scientific">Adineta ricciae</name>
    <name type="common">Rotifer</name>
    <dbReference type="NCBI Taxonomy" id="249248"/>
    <lineage>
        <taxon>Eukaryota</taxon>
        <taxon>Metazoa</taxon>
        <taxon>Spiralia</taxon>
        <taxon>Gnathifera</taxon>
        <taxon>Rotifera</taxon>
        <taxon>Eurotatoria</taxon>
        <taxon>Bdelloidea</taxon>
        <taxon>Adinetida</taxon>
        <taxon>Adinetidae</taxon>
        <taxon>Adineta</taxon>
    </lineage>
</organism>
<dbReference type="PANTHER" id="PTHR14084:SF0">
    <property type="entry name" value="KYNURENINASE"/>
    <property type="match status" value="1"/>
</dbReference>
<dbReference type="GO" id="GO:0043420">
    <property type="term" value="P:anthranilate metabolic process"/>
    <property type="evidence" value="ECO:0007669"/>
    <property type="project" value="TreeGrafter"/>
</dbReference>
<dbReference type="AlphaFoldDB" id="A0A814RYX0"/>
<dbReference type="GO" id="GO:0019441">
    <property type="term" value="P:L-tryptophan catabolic process to kynurenine"/>
    <property type="evidence" value="ECO:0007669"/>
    <property type="project" value="TreeGrafter"/>
</dbReference>
<reference evidence="3" key="1">
    <citation type="submission" date="2021-02" db="EMBL/GenBank/DDBJ databases">
        <authorList>
            <person name="Nowell W R."/>
        </authorList>
    </citation>
    <scope>NUCLEOTIDE SEQUENCE</scope>
</reference>
<dbReference type="InterPro" id="IPR015424">
    <property type="entry name" value="PyrdxlP-dep_Trfase"/>
</dbReference>
<dbReference type="Proteomes" id="UP000663828">
    <property type="component" value="Unassembled WGS sequence"/>
</dbReference>
<dbReference type="Pfam" id="PF00266">
    <property type="entry name" value="Aminotran_5"/>
    <property type="match status" value="1"/>
</dbReference>
<keyword evidence="5" id="KW-1185">Reference proteome</keyword>
<dbReference type="PANTHER" id="PTHR14084">
    <property type="entry name" value="KYNURENINASE"/>
    <property type="match status" value="1"/>
</dbReference>
<dbReference type="Proteomes" id="UP000663852">
    <property type="component" value="Unassembled WGS sequence"/>
</dbReference>
<dbReference type="EMBL" id="CAJNOR010001422">
    <property type="protein sequence ID" value="CAF1140254.1"/>
    <property type="molecule type" value="Genomic_DNA"/>
</dbReference>
<dbReference type="GO" id="GO:0005737">
    <property type="term" value="C:cytoplasm"/>
    <property type="evidence" value="ECO:0007669"/>
    <property type="project" value="InterPro"/>
</dbReference>
<keyword evidence="1" id="KW-0663">Pyridoxal phosphate</keyword>
<proteinExistence type="predicted"/>
<dbReference type="GO" id="GO:0030170">
    <property type="term" value="F:pyridoxal phosphate binding"/>
    <property type="evidence" value="ECO:0007669"/>
    <property type="project" value="InterPro"/>
</dbReference>
<evidence type="ECO:0000256" key="1">
    <source>
        <dbReference type="ARBA" id="ARBA00022898"/>
    </source>
</evidence>
<evidence type="ECO:0000313" key="5">
    <source>
        <dbReference type="Proteomes" id="UP000663828"/>
    </source>
</evidence>
<name>A0A814RYX0_ADIRI</name>
<dbReference type="InterPro" id="IPR015421">
    <property type="entry name" value="PyrdxlP-dep_Trfase_major"/>
</dbReference>
<sequence>MAAAQISNGNFSESCSVTKTLKPLGTAPLDEDTIAHYVLPLFSCILKRDVKETYLANHSLGRPLDATINDLAEGMNAWYTHWDEAWDSWWKEIDAWRAATANLLNASRADCIVPKTSAGQGLLSVLNSFGTPPCVPTTTGEFDSLDHILKQYAITNHATLDDVDLVVVSHVFFATGQILADLPRLISATHQANVYILLDVYHSYGVLPLDVTALDIDFAVAGSYKYLRSGLSACWLYVSPKILMTERTTRDTGWFAKKDPFSYHRAIPPILADGGNRWLESTFNPLSFYLAGAGLTFVTTIGVSRLRA</sequence>
<dbReference type="SUPFAM" id="SSF53383">
    <property type="entry name" value="PLP-dependent transferases"/>
    <property type="match status" value="1"/>
</dbReference>
<comment type="caution">
    <text evidence="3">The sequence shown here is derived from an EMBL/GenBank/DDBJ whole genome shotgun (WGS) entry which is preliminary data.</text>
</comment>
<gene>
    <name evidence="4" type="ORF">EDS130_LOCUS35951</name>
    <name evidence="3" type="ORF">XAT740_LOCUS20381</name>
</gene>
<dbReference type="GO" id="GO:0030429">
    <property type="term" value="F:kynureninase activity"/>
    <property type="evidence" value="ECO:0007669"/>
    <property type="project" value="InterPro"/>
</dbReference>
<dbReference type="GO" id="GO:0009435">
    <property type="term" value="P:NAD+ biosynthetic process"/>
    <property type="evidence" value="ECO:0007669"/>
    <property type="project" value="InterPro"/>
</dbReference>
<dbReference type="InterPro" id="IPR000192">
    <property type="entry name" value="Aminotrans_V_dom"/>
</dbReference>
<accession>A0A814RYX0</accession>